<dbReference type="PRINTS" id="PR00080">
    <property type="entry name" value="SDRFAMILY"/>
</dbReference>
<dbReference type="PANTHER" id="PTHR43639:SF1">
    <property type="entry name" value="SHORT-CHAIN DEHYDROGENASE_REDUCTASE FAMILY PROTEIN"/>
    <property type="match status" value="1"/>
</dbReference>
<proteinExistence type="inferred from homology"/>
<evidence type="ECO:0000256" key="2">
    <source>
        <dbReference type="ARBA" id="ARBA00023002"/>
    </source>
</evidence>
<evidence type="ECO:0000256" key="1">
    <source>
        <dbReference type="ARBA" id="ARBA00006484"/>
    </source>
</evidence>
<dbReference type="Proteomes" id="UP000630528">
    <property type="component" value="Unassembled WGS sequence"/>
</dbReference>
<organism evidence="4 5">
    <name type="scientific">Ramlibacter ginsenosidimutans</name>
    <dbReference type="NCBI Taxonomy" id="502333"/>
    <lineage>
        <taxon>Bacteria</taxon>
        <taxon>Pseudomonadati</taxon>
        <taxon>Pseudomonadota</taxon>
        <taxon>Betaproteobacteria</taxon>
        <taxon>Burkholderiales</taxon>
        <taxon>Comamonadaceae</taxon>
        <taxon>Ramlibacter</taxon>
    </lineage>
</organism>
<dbReference type="InterPro" id="IPR002347">
    <property type="entry name" value="SDR_fam"/>
</dbReference>
<comment type="caution">
    <text evidence="4">The sequence shown here is derived from an EMBL/GenBank/DDBJ whole genome shotgun (WGS) entry which is preliminary data.</text>
</comment>
<sequence>MKLAGKVALVTGATGSFGRAIARTLKQAGARVMLADLPAENNDSVTALLGELGAGASYVRLDVRAEKEWSVAVARCLSEFGQLNVLVNNAGISGGIDAGGDSIEAWDELMDVNAKGAFLGIRATCDALSRHGGSIVNISSVSALHGQPKSSHMGYHASKAAVHIMTKAAALRYAPAVRVNSVHPGIMPVMKTSKFEPAARANALAQVPLGREGRAEDVANAVLFLASEDACYITGAELLVDGGLMAG</sequence>
<dbReference type="RefSeq" id="WP_201172009.1">
    <property type="nucleotide sequence ID" value="NZ_JAEPWM010000005.1"/>
</dbReference>
<dbReference type="SMART" id="SM00822">
    <property type="entry name" value="PKS_KR"/>
    <property type="match status" value="1"/>
</dbReference>
<dbReference type="InterPro" id="IPR057326">
    <property type="entry name" value="KR_dom"/>
</dbReference>
<evidence type="ECO:0000259" key="3">
    <source>
        <dbReference type="SMART" id="SM00822"/>
    </source>
</evidence>
<dbReference type="Pfam" id="PF13561">
    <property type="entry name" value="adh_short_C2"/>
    <property type="match status" value="1"/>
</dbReference>
<comment type="similarity">
    <text evidence="1">Belongs to the short-chain dehydrogenases/reductases (SDR) family.</text>
</comment>
<dbReference type="Gene3D" id="3.40.50.720">
    <property type="entry name" value="NAD(P)-binding Rossmann-like Domain"/>
    <property type="match status" value="1"/>
</dbReference>
<dbReference type="EMBL" id="JAEPWM010000005">
    <property type="protein sequence ID" value="MBK6007146.1"/>
    <property type="molecule type" value="Genomic_DNA"/>
</dbReference>
<dbReference type="InterPro" id="IPR036291">
    <property type="entry name" value="NAD(P)-bd_dom_sf"/>
</dbReference>
<dbReference type="PANTHER" id="PTHR43639">
    <property type="entry name" value="OXIDOREDUCTASE, SHORT-CHAIN DEHYDROGENASE/REDUCTASE FAMILY (AFU_ORTHOLOGUE AFUA_5G02870)"/>
    <property type="match status" value="1"/>
</dbReference>
<dbReference type="SUPFAM" id="SSF51735">
    <property type="entry name" value="NAD(P)-binding Rossmann-fold domains"/>
    <property type="match status" value="1"/>
</dbReference>
<keyword evidence="2" id="KW-0560">Oxidoreductase</keyword>
<feature type="domain" description="Ketoreductase" evidence="3">
    <location>
        <begin position="6"/>
        <end position="189"/>
    </location>
</feature>
<reference evidence="4" key="1">
    <citation type="journal article" date="2012" name="J. Microbiol. Biotechnol.">
        <title>Ramlibacter ginsenosidimutans sp. nov., with ginsenoside-converting activity.</title>
        <authorList>
            <person name="Wang L."/>
            <person name="An D.S."/>
            <person name="Kim S.G."/>
            <person name="Jin F.X."/>
            <person name="Kim S.C."/>
            <person name="Lee S.T."/>
            <person name="Im W.T."/>
        </authorList>
    </citation>
    <scope>NUCLEOTIDE SEQUENCE</scope>
    <source>
        <strain evidence="4">KACC 17527</strain>
    </source>
</reference>
<dbReference type="PRINTS" id="PR00081">
    <property type="entry name" value="GDHRDH"/>
</dbReference>
<accession>A0A934WMZ0</accession>
<keyword evidence="5" id="KW-1185">Reference proteome</keyword>
<dbReference type="AlphaFoldDB" id="A0A934WMZ0"/>
<protein>
    <submittedName>
        <fullName evidence="4">SDR family oxidoreductase</fullName>
    </submittedName>
</protein>
<reference evidence="4" key="2">
    <citation type="submission" date="2021-01" db="EMBL/GenBank/DDBJ databases">
        <authorList>
            <person name="Kang M."/>
        </authorList>
    </citation>
    <scope>NUCLEOTIDE SEQUENCE</scope>
    <source>
        <strain evidence="4">KACC 17527</strain>
    </source>
</reference>
<name>A0A934WMZ0_9BURK</name>
<dbReference type="GO" id="GO:0016491">
    <property type="term" value="F:oxidoreductase activity"/>
    <property type="evidence" value="ECO:0007669"/>
    <property type="project" value="UniProtKB-KW"/>
</dbReference>
<dbReference type="FunFam" id="3.40.50.720:FF:000084">
    <property type="entry name" value="Short-chain dehydrogenase reductase"/>
    <property type="match status" value="1"/>
</dbReference>
<gene>
    <name evidence="4" type="ORF">JJB11_13680</name>
</gene>
<evidence type="ECO:0000313" key="4">
    <source>
        <dbReference type="EMBL" id="MBK6007146.1"/>
    </source>
</evidence>
<evidence type="ECO:0000313" key="5">
    <source>
        <dbReference type="Proteomes" id="UP000630528"/>
    </source>
</evidence>